<feature type="domain" description="ERCC4" evidence="11">
    <location>
        <begin position="1041"/>
        <end position="1121"/>
    </location>
</feature>
<evidence type="ECO:0000256" key="6">
    <source>
        <dbReference type="ARBA" id="ARBA00022801"/>
    </source>
</evidence>
<dbReference type="InterPro" id="IPR010994">
    <property type="entry name" value="RuvA_2-like"/>
</dbReference>
<dbReference type="InterPro" id="IPR006166">
    <property type="entry name" value="ERCC4_domain"/>
</dbReference>
<dbReference type="GO" id="GO:0000014">
    <property type="term" value="F:single-stranded DNA endodeoxyribonuclease activity"/>
    <property type="evidence" value="ECO:0007669"/>
    <property type="project" value="TreeGrafter"/>
</dbReference>
<dbReference type="Gene3D" id="1.10.150.20">
    <property type="entry name" value="5' to 3' exonuclease, C-terminal subdomain"/>
    <property type="match status" value="1"/>
</dbReference>
<feature type="region of interest" description="Disordered" evidence="10">
    <location>
        <begin position="790"/>
        <end position="815"/>
    </location>
</feature>
<proteinExistence type="inferred from homology"/>
<dbReference type="CDD" id="cd20078">
    <property type="entry name" value="XPF_nuclease_XPF_euk"/>
    <property type="match status" value="1"/>
</dbReference>
<accession>A0A836LFT0</accession>
<dbReference type="AlphaFoldDB" id="A0A836LFT0"/>
<evidence type="ECO:0000256" key="9">
    <source>
        <dbReference type="ARBA" id="ARBA00023242"/>
    </source>
</evidence>
<dbReference type="GO" id="GO:0003684">
    <property type="term" value="F:damaged DNA binding"/>
    <property type="evidence" value="ECO:0007669"/>
    <property type="project" value="TreeGrafter"/>
</dbReference>
<dbReference type="SUPFAM" id="SSF47781">
    <property type="entry name" value="RuvA domain 2-like"/>
    <property type="match status" value="1"/>
</dbReference>
<evidence type="ECO:0000256" key="8">
    <source>
        <dbReference type="ARBA" id="ARBA00023204"/>
    </source>
</evidence>
<dbReference type="InterPro" id="IPR047520">
    <property type="entry name" value="XPF_nuclease"/>
</dbReference>
<comment type="subcellular location">
    <subcellularLocation>
        <location evidence="1">Nucleus</location>
    </subcellularLocation>
</comment>
<dbReference type="GO" id="GO:1901255">
    <property type="term" value="P:nucleotide-excision repair involved in interstrand cross-link repair"/>
    <property type="evidence" value="ECO:0007669"/>
    <property type="project" value="TreeGrafter"/>
</dbReference>
<sequence>MPSEEDLTLTLEGGARTCSEFIGAVSAREAPDNPSVQMCILSLGFNVESVVAQLLYQRIVVNRAHRRVYCVVFPDRRMPGVLTRFANFIGRHLSLRHAKETGRGQTDASADAASGHASPIPVVAIEEGTGTKERCAVFQRGAVAVLSSHALCADLLHRRLAVELVGMTVLVLPNSLLSGVRLQDALAPQTAFCVQLLLRSGRGVSGGQGPPPITLVSDAPMLMRYLVQRHHLGAERFVQQLQVGDIQLFPRFRLDFVRHFEELSRTLRRSLAVDRVVAPVAASVLALDGLLTKIVLETLQELQHLEKQLHAQRSVSNGDTTAGISTAGGSHTQAWPSAVRPADAATEADEDASALRFLPRARLSANSVQGHPNYSTFPRSGTPNGSSTTSYIRHGWRATAEHERKGVFFGGISKEDAISVDFSELDSDLRAVVRRHESHWPYRLLTESLIDVRRLRRATRGTAYTFLLELESVLERRLPQRSVYGTGTPPPAALWTLSSHFHDVVTVATHRVGTVVHMPSAAPVPGVAPAKSAATSPTSSAKDVVVLVDSTSDNDECTEAHHDTAAISSTAAPPGQSPTSSGGTMVPRLIPNTDEHEGDVEVVVRLVFSWCRTMLRRLARRGKALTDASEPRPALLLLTLSPNAVVRYTERLTNSLEMYKRLQLQRFMRVYQAKYGVELTELVEAQGASDVAAQLPSALPWRTEDADDVPSEEEGDLVAGEDKEIDSRSGPHRVLDTTAYAMRRFSRQDGRDTGVAERDASALYADGGRHTQALMEDIGVGAFHQALLSKLPPPPPRTRSIDEPHTSCDSESRSSAPASIAKSLLMLERVREGVVTLCPDCGGATGDYDATATATFGRMPRVLVLDASAMSATELTMLLDGSHAALQLGFPVTAAPQVPAVSTCGAEGAEGASAWLRVDRVVLARQHLVLLRQLEMAQDELPAERLASIKVQLITTSLAELDFKKTVQTEQRAFESLAHTKATLTGTLLAAQVSLRQTEEALESGWQVSRRRAGPRKGTIMGRVVGDSLCRPASPPPALPCIVFDEREFRSSLPYDLYRRGVQIVPLTLTTADYVLSPEYAVERKSLQDYFQSVMSGRIRHQLAALSRRYARPLCLIEFQRGLPFRLTHTAIYAKTAVLMASYPRVSFIWARSSAHAAAMLVLLKKSVAVANVDPADPSLTATAMNPGTAADVGGVTATAAEREAAHYAARVLSKFPGITHQNAPRVMQLCGSLIGLATISHAALVAVMGEEDAGRLYSFLHTPFHERVD</sequence>
<dbReference type="KEGG" id="phet:94288890"/>
<feature type="region of interest" description="Disordered" evidence="10">
    <location>
        <begin position="313"/>
        <end position="336"/>
    </location>
</feature>
<dbReference type="OrthoDB" id="361020at2759"/>
<dbReference type="Pfam" id="PF02732">
    <property type="entry name" value="ERCC4"/>
    <property type="match status" value="1"/>
</dbReference>
<evidence type="ECO:0000256" key="7">
    <source>
        <dbReference type="ARBA" id="ARBA00023125"/>
    </source>
</evidence>
<dbReference type="GO" id="GO:0000724">
    <property type="term" value="P:double-strand break repair via homologous recombination"/>
    <property type="evidence" value="ECO:0007669"/>
    <property type="project" value="TreeGrafter"/>
</dbReference>
<keyword evidence="13" id="KW-1185">Reference proteome</keyword>
<dbReference type="EMBL" id="JAFJZO010000030">
    <property type="protein sequence ID" value="KAG5498503.1"/>
    <property type="molecule type" value="Genomic_DNA"/>
</dbReference>
<dbReference type="PANTHER" id="PTHR10150">
    <property type="entry name" value="DNA REPAIR ENDONUCLEASE XPF"/>
    <property type="match status" value="1"/>
</dbReference>
<dbReference type="FunFam" id="3.40.50.10130:FF:000002">
    <property type="entry name" value="DNA repair endonuclease XPF"/>
    <property type="match status" value="1"/>
</dbReference>
<keyword evidence="6" id="KW-0378">Hydrolase</keyword>
<evidence type="ECO:0000313" key="12">
    <source>
        <dbReference type="EMBL" id="KAG5498503.1"/>
    </source>
</evidence>
<dbReference type="FunFam" id="1.10.150.20:FF:000154">
    <property type="entry name" value="Putative DNA repair protein"/>
    <property type="match status" value="1"/>
</dbReference>
<gene>
    <name evidence="12" type="ORF">JKF63_02789</name>
</gene>
<dbReference type="GO" id="GO:0000110">
    <property type="term" value="C:nucleotide-excision repair factor 1 complex"/>
    <property type="evidence" value="ECO:0007669"/>
    <property type="project" value="TreeGrafter"/>
</dbReference>
<evidence type="ECO:0000313" key="13">
    <source>
        <dbReference type="Proteomes" id="UP000674318"/>
    </source>
</evidence>
<comment type="caution">
    <text evidence="12">The sequence shown here is derived from an EMBL/GenBank/DDBJ whole genome shotgun (WGS) entry which is preliminary data.</text>
</comment>
<dbReference type="RefSeq" id="XP_067755257.1">
    <property type="nucleotide sequence ID" value="XM_067898813.1"/>
</dbReference>
<keyword evidence="7" id="KW-0238">DNA-binding</keyword>
<protein>
    <recommendedName>
        <fullName evidence="11">ERCC4 domain-containing protein</fullName>
    </recommendedName>
</protein>
<keyword evidence="3" id="KW-0540">Nuclease</keyword>
<reference evidence="12 13" key="1">
    <citation type="submission" date="2021-02" db="EMBL/GenBank/DDBJ databases">
        <title>Porcisia hertigi Genome sequencing and assembly.</title>
        <authorList>
            <person name="Almutairi H."/>
            <person name="Gatherer D."/>
        </authorList>
    </citation>
    <scope>NUCLEOTIDE SEQUENCE [LARGE SCALE GENOMIC DNA]</scope>
    <source>
        <strain evidence="12 13">C119</strain>
    </source>
</reference>
<dbReference type="GO" id="GO:0003697">
    <property type="term" value="F:single-stranded DNA binding"/>
    <property type="evidence" value="ECO:0007669"/>
    <property type="project" value="TreeGrafter"/>
</dbReference>
<keyword evidence="8" id="KW-0234">DNA repair</keyword>
<evidence type="ECO:0000256" key="5">
    <source>
        <dbReference type="ARBA" id="ARBA00022763"/>
    </source>
</evidence>
<feature type="compositionally biased region" description="Basic and acidic residues" evidence="10">
    <location>
        <begin position="799"/>
        <end position="812"/>
    </location>
</feature>
<keyword evidence="9" id="KW-0539">Nucleus</keyword>
<dbReference type="GeneID" id="94288890"/>
<evidence type="ECO:0000256" key="4">
    <source>
        <dbReference type="ARBA" id="ARBA00022759"/>
    </source>
</evidence>
<evidence type="ECO:0000256" key="10">
    <source>
        <dbReference type="SAM" id="MobiDB-lite"/>
    </source>
</evidence>
<evidence type="ECO:0000256" key="2">
    <source>
        <dbReference type="ARBA" id="ARBA00010015"/>
    </source>
</evidence>
<dbReference type="SMART" id="SM00891">
    <property type="entry name" value="ERCC4"/>
    <property type="match status" value="1"/>
</dbReference>
<name>A0A836LFT0_9TRYP</name>
<feature type="region of interest" description="Disordered" evidence="10">
    <location>
        <begin position="369"/>
        <end position="389"/>
    </location>
</feature>
<evidence type="ECO:0000256" key="1">
    <source>
        <dbReference type="ARBA" id="ARBA00004123"/>
    </source>
</evidence>
<dbReference type="SUPFAM" id="SSF52980">
    <property type="entry name" value="Restriction endonuclease-like"/>
    <property type="match status" value="1"/>
</dbReference>
<dbReference type="InterPro" id="IPR011335">
    <property type="entry name" value="Restrct_endonuc-II-like"/>
</dbReference>
<evidence type="ECO:0000256" key="3">
    <source>
        <dbReference type="ARBA" id="ARBA00022722"/>
    </source>
</evidence>
<dbReference type="PANTHER" id="PTHR10150:SF0">
    <property type="entry name" value="DNA REPAIR ENDONUCLEASE XPF"/>
    <property type="match status" value="1"/>
</dbReference>
<feature type="compositionally biased region" description="Polar residues" evidence="10">
    <location>
        <begin position="313"/>
        <end position="335"/>
    </location>
</feature>
<keyword evidence="5" id="KW-0227">DNA damage</keyword>
<dbReference type="GO" id="GO:0000712">
    <property type="term" value="P:resolution of meiotic recombination intermediates"/>
    <property type="evidence" value="ECO:0007669"/>
    <property type="project" value="TreeGrafter"/>
</dbReference>
<evidence type="ECO:0000259" key="11">
    <source>
        <dbReference type="SMART" id="SM00891"/>
    </source>
</evidence>
<comment type="similarity">
    <text evidence="2">Belongs to the XPF family.</text>
</comment>
<dbReference type="Proteomes" id="UP000674318">
    <property type="component" value="Unassembled WGS sequence"/>
</dbReference>
<dbReference type="Gene3D" id="3.40.50.10130">
    <property type="match status" value="1"/>
</dbReference>
<keyword evidence="4" id="KW-0255">Endonuclease</keyword>
<organism evidence="12 13">
    <name type="scientific">Porcisia hertigi</name>
    <dbReference type="NCBI Taxonomy" id="2761500"/>
    <lineage>
        <taxon>Eukaryota</taxon>
        <taxon>Discoba</taxon>
        <taxon>Euglenozoa</taxon>
        <taxon>Kinetoplastea</taxon>
        <taxon>Metakinetoplastina</taxon>
        <taxon>Trypanosomatida</taxon>
        <taxon>Trypanosomatidae</taxon>
        <taxon>Leishmaniinae</taxon>
        <taxon>Porcisia</taxon>
    </lineage>
</organism>